<reference evidence="4 5" key="1">
    <citation type="journal article" date="2019" name="J. Ind. Microbiol. Biotechnol.">
        <title>The complete genomic sequence of Streptomyces spectabilis NRRL-2792 and identification of secondary metabolite biosynthetic gene clusters.</title>
        <authorList>
            <person name="Sinha A."/>
            <person name="Phillips-Salemka S."/>
            <person name="Niraula T.A."/>
            <person name="Short K.A."/>
            <person name="Niraula N.P."/>
        </authorList>
    </citation>
    <scope>NUCLEOTIDE SEQUENCE [LARGE SCALE GENOMIC DNA]</scope>
    <source>
        <strain evidence="4 5">NRRL 2792</strain>
    </source>
</reference>
<dbReference type="PROSITE" id="PS50222">
    <property type="entry name" value="EF_HAND_2"/>
    <property type="match status" value="4"/>
</dbReference>
<protein>
    <submittedName>
        <fullName evidence="4">Calcium-binding protein</fullName>
    </submittedName>
</protein>
<dbReference type="Pfam" id="PF13202">
    <property type="entry name" value="EF-hand_5"/>
    <property type="match status" value="1"/>
</dbReference>
<evidence type="ECO:0000256" key="1">
    <source>
        <dbReference type="ARBA" id="ARBA00022723"/>
    </source>
</evidence>
<dbReference type="RefSeq" id="WP_144000734.1">
    <property type="nucleotide sequence ID" value="NZ_CP040916.1"/>
</dbReference>
<feature type="domain" description="EF-hand" evidence="3">
    <location>
        <begin position="137"/>
        <end position="166"/>
    </location>
</feature>
<evidence type="ECO:0000313" key="4">
    <source>
        <dbReference type="EMBL" id="QDQ09155.1"/>
    </source>
</evidence>
<evidence type="ECO:0000259" key="3">
    <source>
        <dbReference type="PROSITE" id="PS50222"/>
    </source>
</evidence>
<dbReference type="Gene3D" id="1.10.238.10">
    <property type="entry name" value="EF-hand"/>
    <property type="match status" value="1"/>
</dbReference>
<accession>A0A516R0G8</accession>
<dbReference type="InterPro" id="IPR002048">
    <property type="entry name" value="EF_hand_dom"/>
</dbReference>
<gene>
    <name evidence="4" type="ORF">FH965_00050</name>
</gene>
<keyword evidence="1" id="KW-0479">Metal-binding</keyword>
<feature type="domain" description="EF-hand" evidence="3">
    <location>
        <begin position="68"/>
        <end position="90"/>
    </location>
</feature>
<dbReference type="SUPFAM" id="SSF47473">
    <property type="entry name" value="EF-hand"/>
    <property type="match status" value="1"/>
</dbReference>
<dbReference type="AlphaFoldDB" id="A0A516R0G8"/>
<dbReference type="Pfam" id="PF13499">
    <property type="entry name" value="EF-hand_7"/>
    <property type="match status" value="1"/>
</dbReference>
<dbReference type="InterPro" id="IPR011992">
    <property type="entry name" value="EF-hand-dom_pair"/>
</dbReference>
<evidence type="ECO:0000256" key="2">
    <source>
        <dbReference type="ARBA" id="ARBA00022737"/>
    </source>
</evidence>
<dbReference type="InterPro" id="IPR018247">
    <property type="entry name" value="EF_Hand_1_Ca_BS"/>
</dbReference>
<dbReference type="PROSITE" id="PS00018">
    <property type="entry name" value="EF_HAND_1"/>
    <property type="match status" value="4"/>
</dbReference>
<dbReference type="Proteomes" id="UP000316806">
    <property type="component" value="Chromosome"/>
</dbReference>
<dbReference type="SMART" id="SM00054">
    <property type="entry name" value="EFh"/>
    <property type="match status" value="4"/>
</dbReference>
<sequence>MTEDVKAQKFSTLFRWFDKNGDGLLTHDDLHAMAEQFAALASEDDTANATAMRDAFETWWQLLLTHGDSDGDGQISPQEFITVMKANVTDPQHFEQAVLAIVDALMRALDTNQDGTLSQEEYVRMYDALGVPPTHSEAAFRLLDSDGDGSLSHSEFRTAISEFYLSTDPKAPGNQLLGPIDESI</sequence>
<dbReference type="PANTHER" id="PTHR45942">
    <property type="entry name" value="PROTEIN PHOSPATASE 3 REGULATORY SUBUNIT B ALPHA ISOFORM TYPE 1"/>
    <property type="match status" value="1"/>
</dbReference>
<dbReference type="GO" id="GO:0005509">
    <property type="term" value="F:calcium ion binding"/>
    <property type="evidence" value="ECO:0007669"/>
    <property type="project" value="InterPro"/>
</dbReference>
<dbReference type="CDD" id="cd00051">
    <property type="entry name" value="EFh"/>
    <property type="match status" value="3"/>
</dbReference>
<organism evidence="4 5">
    <name type="scientific">Streptomyces spectabilis</name>
    <dbReference type="NCBI Taxonomy" id="68270"/>
    <lineage>
        <taxon>Bacteria</taxon>
        <taxon>Bacillati</taxon>
        <taxon>Actinomycetota</taxon>
        <taxon>Actinomycetes</taxon>
        <taxon>Kitasatosporales</taxon>
        <taxon>Streptomycetaceae</taxon>
        <taxon>Streptomyces</taxon>
    </lineage>
</organism>
<feature type="domain" description="EF-hand" evidence="3">
    <location>
        <begin position="97"/>
        <end position="132"/>
    </location>
</feature>
<dbReference type="Pfam" id="PF13405">
    <property type="entry name" value="EF-hand_6"/>
    <property type="match status" value="1"/>
</dbReference>
<proteinExistence type="predicted"/>
<name>A0A516R0G8_STRST</name>
<feature type="domain" description="EF-hand" evidence="3">
    <location>
        <begin position="5"/>
        <end position="40"/>
    </location>
</feature>
<keyword evidence="2" id="KW-0677">Repeat</keyword>
<dbReference type="EMBL" id="CP040916">
    <property type="protein sequence ID" value="QDQ09155.1"/>
    <property type="molecule type" value="Genomic_DNA"/>
</dbReference>
<evidence type="ECO:0000313" key="5">
    <source>
        <dbReference type="Proteomes" id="UP000316806"/>
    </source>
</evidence>